<evidence type="ECO:0000313" key="5">
    <source>
        <dbReference type="Proteomes" id="UP000075604"/>
    </source>
</evidence>
<feature type="non-terminal residue" evidence="4">
    <location>
        <position position="1"/>
    </location>
</feature>
<reference evidence="4 5" key="1">
    <citation type="submission" date="2014-02" db="EMBL/GenBank/DDBJ databases">
        <title>The small core and large imbalanced accessory genome model reveals a collaborative survival strategy of Sorangium cellulosum strains in nature.</title>
        <authorList>
            <person name="Han K."/>
            <person name="Peng R."/>
            <person name="Blom J."/>
            <person name="Li Y.-Z."/>
        </authorList>
    </citation>
    <scope>NUCLEOTIDE SEQUENCE [LARGE SCALE GENOMIC DNA]</scope>
    <source>
        <strain evidence="4 5">So0157-18</strain>
    </source>
</reference>
<name>A0A150P600_SORCE</name>
<dbReference type="EMBL" id="JELX01003870">
    <property type="protein sequence ID" value="KYF51105.1"/>
    <property type="molecule type" value="Genomic_DNA"/>
</dbReference>
<feature type="signal peptide" evidence="3">
    <location>
        <begin position="1"/>
        <end position="31"/>
    </location>
</feature>
<evidence type="ECO:0000313" key="4">
    <source>
        <dbReference type="EMBL" id="KYF51105.1"/>
    </source>
</evidence>
<feature type="region of interest" description="Disordered" evidence="1">
    <location>
        <begin position="201"/>
        <end position="242"/>
    </location>
</feature>
<evidence type="ECO:0000256" key="3">
    <source>
        <dbReference type="SAM" id="SignalP"/>
    </source>
</evidence>
<keyword evidence="3" id="KW-0732">Signal</keyword>
<keyword evidence="2" id="KW-0812">Transmembrane</keyword>
<accession>A0A150P600</accession>
<evidence type="ECO:0000256" key="1">
    <source>
        <dbReference type="SAM" id="MobiDB-lite"/>
    </source>
</evidence>
<sequence>ALGPALRAFFLTAATMSLLAVVLAGSSYAIAADGSALRGALAAIVALALSAVLGFTLSWKRALGAGVLQVVRSKRLGGMLVTAVFERLLGVSDQAEAGARGGRVAQAVEGVPINEAVKRLRLAVIHRVQAAPRGGGLRGLLRRKIEAQLLKTIEALTLARFRNEAHQKGGIDLVKVRDELAQGVDDLVTDEIEGTLLSRGRCSSRRCSSSGPPRPRRSGRPRASRTSPSEAARRPVVTLNPG</sequence>
<feature type="compositionally biased region" description="Low complexity" evidence="1">
    <location>
        <begin position="201"/>
        <end position="211"/>
    </location>
</feature>
<evidence type="ECO:0000256" key="2">
    <source>
        <dbReference type="SAM" id="Phobius"/>
    </source>
</evidence>
<dbReference type="AlphaFoldDB" id="A0A150P600"/>
<gene>
    <name evidence="4" type="ORF">BE04_09875</name>
</gene>
<proteinExistence type="predicted"/>
<feature type="compositionally biased region" description="Basic residues" evidence="1">
    <location>
        <begin position="214"/>
        <end position="223"/>
    </location>
</feature>
<feature type="chain" id="PRO_5007565588" evidence="3">
    <location>
        <begin position="32"/>
        <end position="242"/>
    </location>
</feature>
<feature type="transmembrane region" description="Helical" evidence="2">
    <location>
        <begin position="41"/>
        <end position="59"/>
    </location>
</feature>
<dbReference type="Proteomes" id="UP000075604">
    <property type="component" value="Unassembled WGS sequence"/>
</dbReference>
<organism evidence="4 5">
    <name type="scientific">Sorangium cellulosum</name>
    <name type="common">Polyangium cellulosum</name>
    <dbReference type="NCBI Taxonomy" id="56"/>
    <lineage>
        <taxon>Bacteria</taxon>
        <taxon>Pseudomonadati</taxon>
        <taxon>Myxococcota</taxon>
        <taxon>Polyangia</taxon>
        <taxon>Polyangiales</taxon>
        <taxon>Polyangiaceae</taxon>
        <taxon>Sorangium</taxon>
    </lineage>
</organism>
<keyword evidence="2" id="KW-0472">Membrane</keyword>
<protein>
    <submittedName>
        <fullName evidence="4">Uncharacterized protein</fullName>
    </submittedName>
</protein>
<comment type="caution">
    <text evidence="4">The sequence shown here is derived from an EMBL/GenBank/DDBJ whole genome shotgun (WGS) entry which is preliminary data.</text>
</comment>
<keyword evidence="2" id="KW-1133">Transmembrane helix</keyword>